<proteinExistence type="predicted"/>
<accession>A0A0U4BDM5</accession>
<sequence length="266" mass="25908">MPRLAPSLLSAALAGLLALAVATDELWLVAVGVLVVQVLVATAPAHGAGERPRPTTFVPVVAGSVVATAVAWDPQLLRGTDGTVATEDALISAGVFSGVMLGSAVVVFAGLVGQMLRRDGREDLVRAVAATVLVGVVATCAAGWVAASGESASIDVVAMAAAALSVALLVWLVPGDRVLLGSAAVTAGALTGVLVSATVDGIGTWVLGLAVGGAAAGCALLGQVLGRAWSIGALPGPQTWAFPAAVSVALVGPAVHVGASLAVLTV</sequence>
<keyword evidence="1" id="KW-0812">Transmembrane</keyword>
<keyword evidence="1" id="KW-1133">Transmembrane helix</keyword>
<protein>
    <submittedName>
        <fullName evidence="2">Uncharacterized protein</fullName>
    </submittedName>
</protein>
<gene>
    <name evidence="2" type="ORF">AERYTH_14300</name>
</gene>
<evidence type="ECO:0000313" key="3">
    <source>
        <dbReference type="Proteomes" id="UP000067689"/>
    </source>
</evidence>
<dbReference type="Proteomes" id="UP000067689">
    <property type="component" value="Chromosome"/>
</dbReference>
<dbReference type="RefSeq" id="WP_067860119.1">
    <property type="nucleotide sequence ID" value="NZ_CP011502.1"/>
</dbReference>
<dbReference type="STRING" id="2041.AERYTH_14300"/>
<feature type="transmembrane region" description="Helical" evidence="1">
    <location>
        <begin position="89"/>
        <end position="112"/>
    </location>
</feature>
<feature type="transmembrane region" description="Helical" evidence="1">
    <location>
        <begin position="240"/>
        <end position="264"/>
    </location>
</feature>
<dbReference type="EMBL" id="CP011502">
    <property type="protein sequence ID" value="ALX05780.1"/>
    <property type="molecule type" value="Genomic_DNA"/>
</dbReference>
<keyword evidence="3" id="KW-1185">Reference proteome</keyword>
<dbReference type="AlphaFoldDB" id="A0A0U4BDM5"/>
<feature type="transmembrane region" description="Helical" evidence="1">
    <location>
        <begin position="152"/>
        <end position="172"/>
    </location>
</feature>
<feature type="transmembrane region" description="Helical" evidence="1">
    <location>
        <begin position="179"/>
        <end position="199"/>
    </location>
</feature>
<feature type="transmembrane region" description="Helical" evidence="1">
    <location>
        <begin position="124"/>
        <end position="146"/>
    </location>
</feature>
<evidence type="ECO:0000256" key="1">
    <source>
        <dbReference type="SAM" id="Phobius"/>
    </source>
</evidence>
<name>A0A0U4BDM5_9ACTN</name>
<evidence type="ECO:0000313" key="2">
    <source>
        <dbReference type="EMBL" id="ALX05780.1"/>
    </source>
</evidence>
<dbReference type="KEGG" id="aer:AERYTH_14300"/>
<dbReference type="OrthoDB" id="3746482at2"/>
<feature type="transmembrane region" description="Helical" evidence="1">
    <location>
        <begin position="205"/>
        <end position="228"/>
    </location>
</feature>
<reference evidence="2 3" key="1">
    <citation type="journal article" date="1991" name="Int. J. Syst. Bacteriol.">
        <title>Description of the erythromycin-producing bacterium Arthrobacter sp. strain NRRL B-3381 as Aeromicrobium erythreum gen. nov., sp. nov.</title>
        <authorList>
            <person name="Miller E.S."/>
            <person name="Woese C.R."/>
            <person name="Brenner S."/>
        </authorList>
    </citation>
    <scope>NUCLEOTIDE SEQUENCE [LARGE SCALE GENOMIC DNA]</scope>
    <source>
        <strain evidence="2 3">AR18</strain>
    </source>
</reference>
<feature type="transmembrane region" description="Helical" evidence="1">
    <location>
        <begin position="28"/>
        <end position="45"/>
    </location>
</feature>
<keyword evidence="1" id="KW-0472">Membrane</keyword>
<organism evidence="2 3">
    <name type="scientific">Aeromicrobium erythreum</name>
    <dbReference type="NCBI Taxonomy" id="2041"/>
    <lineage>
        <taxon>Bacteria</taxon>
        <taxon>Bacillati</taxon>
        <taxon>Actinomycetota</taxon>
        <taxon>Actinomycetes</taxon>
        <taxon>Propionibacteriales</taxon>
        <taxon>Nocardioidaceae</taxon>
        <taxon>Aeromicrobium</taxon>
    </lineage>
</organism>
<dbReference type="PATRIC" id="fig|2041.4.peg.2982"/>